<evidence type="ECO:0000313" key="1">
    <source>
        <dbReference type="EMBL" id="MFC5345945.1"/>
    </source>
</evidence>
<gene>
    <name evidence="1" type="ORF">ACFPIE_18675</name>
</gene>
<evidence type="ECO:0000313" key="2">
    <source>
        <dbReference type="Proteomes" id="UP001596152"/>
    </source>
</evidence>
<dbReference type="Proteomes" id="UP001596152">
    <property type="component" value="Unassembled WGS sequence"/>
</dbReference>
<dbReference type="EMBL" id="JBHSLF010000054">
    <property type="protein sequence ID" value="MFC5345945.1"/>
    <property type="molecule type" value="Genomic_DNA"/>
</dbReference>
<comment type="caution">
    <text evidence="1">The sequence shown here is derived from an EMBL/GenBank/DDBJ whole genome shotgun (WGS) entry which is preliminary data.</text>
</comment>
<name>A0ABW0FW11_9CAUL</name>
<sequence>MAEATNDLIYEVLKSIQARLDRMDMTMGEVKGELQAIRQHQLATSQEVGNIYVKLGRHDDQLNRIETRLGLLDPAH</sequence>
<dbReference type="RefSeq" id="WP_374036975.1">
    <property type="nucleotide sequence ID" value="NZ_CP169082.1"/>
</dbReference>
<accession>A0ABW0FW11</accession>
<proteinExistence type="predicted"/>
<keyword evidence="2" id="KW-1185">Reference proteome</keyword>
<organism evidence="1 2">
    <name type="scientific">Brevundimonas staleyi</name>
    <dbReference type="NCBI Taxonomy" id="74326"/>
    <lineage>
        <taxon>Bacteria</taxon>
        <taxon>Pseudomonadati</taxon>
        <taxon>Pseudomonadota</taxon>
        <taxon>Alphaproteobacteria</taxon>
        <taxon>Caulobacterales</taxon>
        <taxon>Caulobacteraceae</taxon>
        <taxon>Brevundimonas</taxon>
    </lineage>
</organism>
<protein>
    <submittedName>
        <fullName evidence="1">Uncharacterized protein</fullName>
    </submittedName>
</protein>
<reference evidence="2" key="1">
    <citation type="journal article" date="2019" name="Int. J. Syst. Evol. Microbiol.">
        <title>The Global Catalogue of Microorganisms (GCM) 10K type strain sequencing project: providing services to taxonomists for standard genome sequencing and annotation.</title>
        <authorList>
            <consortium name="The Broad Institute Genomics Platform"/>
            <consortium name="The Broad Institute Genome Sequencing Center for Infectious Disease"/>
            <person name="Wu L."/>
            <person name="Ma J."/>
        </authorList>
    </citation>
    <scope>NUCLEOTIDE SEQUENCE [LARGE SCALE GENOMIC DNA]</scope>
    <source>
        <strain evidence="2">JCM 12125</strain>
    </source>
</reference>